<evidence type="ECO:0000259" key="5">
    <source>
        <dbReference type="Pfam" id="PF13205"/>
    </source>
</evidence>
<protein>
    <submittedName>
        <fullName evidence="6">Uncharacterized protein YkwD</fullName>
    </submittedName>
</protein>
<dbReference type="AlphaFoldDB" id="A0A7W9U720"/>
<dbReference type="PANTHER" id="PTHR31157:SF1">
    <property type="entry name" value="SCP DOMAIN-CONTAINING PROTEIN"/>
    <property type="match status" value="1"/>
</dbReference>
<feature type="region of interest" description="Disordered" evidence="2">
    <location>
        <begin position="30"/>
        <end position="57"/>
    </location>
</feature>
<dbReference type="InterPro" id="IPR014044">
    <property type="entry name" value="CAP_dom"/>
</dbReference>
<evidence type="ECO:0000313" key="7">
    <source>
        <dbReference type="Proteomes" id="UP000571554"/>
    </source>
</evidence>
<dbReference type="EMBL" id="JACHBW010000047">
    <property type="protein sequence ID" value="MBB6107185.1"/>
    <property type="molecule type" value="Genomic_DNA"/>
</dbReference>
<sequence>MRFSKFRFEAVAVLATALLAACGGGGGGSSGSSGSAATSNSSNGSSNSAQAANTTTTSTSNLSANSAILITPASNLTALPSASGNASADGTAYINAMRKNVGLAALPSNAGLATASSDHATYLVDNQAYGHTETAGNTGFTGADPQTRISAEGNFTMMGEVVVAGQPAAFSDSVSPVETLFDAPFHRIVMLDDFTSMGVGYMANSNWEAFNIDFGSTSADTLAATSLVAYPYPGEQGVPTSWFANEDPNPFASATQYEMTTVGYPVTIQSAFGSTLSNLSFTITATNGTNIPCLAQTPQTTPSELSNAALCAPYSPLAASTTYTVRVTGTLTDASSQTHAINVGWTFTTAASGVSHNATQGLTNRPLPKF</sequence>
<organism evidence="6 7">
    <name type="scientific">Paraburkholderia bannensis</name>
    <dbReference type="NCBI Taxonomy" id="765414"/>
    <lineage>
        <taxon>Bacteria</taxon>
        <taxon>Pseudomonadati</taxon>
        <taxon>Pseudomonadota</taxon>
        <taxon>Betaproteobacteria</taxon>
        <taxon>Burkholderiales</taxon>
        <taxon>Burkholderiaceae</taxon>
        <taxon>Paraburkholderia</taxon>
    </lineage>
</organism>
<dbReference type="Pfam" id="PF00188">
    <property type="entry name" value="CAP"/>
    <property type="match status" value="1"/>
</dbReference>
<dbReference type="Gene3D" id="3.40.33.10">
    <property type="entry name" value="CAP"/>
    <property type="match status" value="1"/>
</dbReference>
<feature type="compositionally biased region" description="Low complexity" evidence="2">
    <location>
        <begin position="32"/>
        <end position="57"/>
    </location>
</feature>
<dbReference type="InterPro" id="IPR035940">
    <property type="entry name" value="CAP_sf"/>
</dbReference>
<evidence type="ECO:0000256" key="3">
    <source>
        <dbReference type="SAM" id="SignalP"/>
    </source>
</evidence>
<dbReference type="InterPro" id="IPR032812">
    <property type="entry name" value="SbsA_Ig"/>
</dbReference>
<name>A0A7W9U720_9BURK</name>
<dbReference type="Proteomes" id="UP000571554">
    <property type="component" value="Unassembled WGS sequence"/>
</dbReference>
<reference evidence="6 7" key="1">
    <citation type="submission" date="2020-08" db="EMBL/GenBank/DDBJ databases">
        <title>Above-ground endophytic microbial communities from plants in different locations in the United States.</title>
        <authorList>
            <person name="Frank C."/>
        </authorList>
    </citation>
    <scope>NUCLEOTIDE SEQUENCE [LARGE SCALE GENOMIC DNA]</scope>
    <source>
        <strain evidence="6 7">WP4_2_2</strain>
    </source>
</reference>
<evidence type="ECO:0000259" key="4">
    <source>
        <dbReference type="Pfam" id="PF00188"/>
    </source>
</evidence>
<feature type="domain" description="SCP" evidence="4">
    <location>
        <begin position="92"/>
        <end position="209"/>
    </location>
</feature>
<accession>A0A7W9U720</accession>
<keyword evidence="1 3" id="KW-0732">Signal</keyword>
<dbReference type="Pfam" id="PF13205">
    <property type="entry name" value="Big_5"/>
    <property type="match status" value="1"/>
</dbReference>
<dbReference type="SUPFAM" id="SSF55797">
    <property type="entry name" value="PR-1-like"/>
    <property type="match status" value="1"/>
</dbReference>
<keyword evidence="7" id="KW-1185">Reference proteome</keyword>
<gene>
    <name evidence="6" type="ORF">F4827_007067</name>
</gene>
<dbReference type="CDD" id="cd05379">
    <property type="entry name" value="CAP_bacterial"/>
    <property type="match status" value="1"/>
</dbReference>
<evidence type="ECO:0000256" key="1">
    <source>
        <dbReference type="ARBA" id="ARBA00022729"/>
    </source>
</evidence>
<proteinExistence type="predicted"/>
<feature type="domain" description="SbsA Ig-like" evidence="5">
    <location>
        <begin position="296"/>
        <end position="349"/>
    </location>
</feature>
<dbReference type="PANTHER" id="PTHR31157">
    <property type="entry name" value="SCP DOMAIN-CONTAINING PROTEIN"/>
    <property type="match status" value="1"/>
</dbReference>
<feature type="chain" id="PRO_5031205843" evidence="3">
    <location>
        <begin position="21"/>
        <end position="370"/>
    </location>
</feature>
<dbReference type="PROSITE" id="PS51257">
    <property type="entry name" value="PROKAR_LIPOPROTEIN"/>
    <property type="match status" value="1"/>
</dbReference>
<comment type="caution">
    <text evidence="6">The sequence shown here is derived from an EMBL/GenBank/DDBJ whole genome shotgun (WGS) entry which is preliminary data.</text>
</comment>
<dbReference type="RefSeq" id="WP_183733729.1">
    <property type="nucleotide sequence ID" value="NZ_JACHBW010000047.1"/>
</dbReference>
<feature type="signal peptide" evidence="3">
    <location>
        <begin position="1"/>
        <end position="20"/>
    </location>
</feature>
<evidence type="ECO:0000256" key="2">
    <source>
        <dbReference type="SAM" id="MobiDB-lite"/>
    </source>
</evidence>
<evidence type="ECO:0000313" key="6">
    <source>
        <dbReference type="EMBL" id="MBB6107185.1"/>
    </source>
</evidence>